<dbReference type="Proteomes" id="UP000636793">
    <property type="component" value="Unassembled WGS sequence"/>
</dbReference>
<organism evidence="1 2">
    <name type="scientific">Flexivirga endophytica</name>
    <dbReference type="NCBI Taxonomy" id="1849103"/>
    <lineage>
        <taxon>Bacteria</taxon>
        <taxon>Bacillati</taxon>
        <taxon>Actinomycetota</taxon>
        <taxon>Actinomycetes</taxon>
        <taxon>Micrococcales</taxon>
        <taxon>Dermacoccaceae</taxon>
        <taxon>Flexivirga</taxon>
    </lineage>
</organism>
<gene>
    <name evidence="1" type="ORF">GCM10011492_37420</name>
</gene>
<evidence type="ECO:0000313" key="1">
    <source>
        <dbReference type="EMBL" id="GGB43005.1"/>
    </source>
</evidence>
<sequence length="185" mass="20528">MEVYRHDIGAGVPTDGPFDLIHARFVLMHLRDRENLLRMLVDALAPGGLLVLGESPNRPQEVLSAPSDADAELAHRVVGAGVRLTGRVSTAWEWAHEVEQHFVAAGLRDIRGFEYTPMVTGGDAAALLVSTHVAQAEPLLLKEGVTRDEISRFHLLMRDSRFRAWPFMRMVMTAGRKPLDTEVGR</sequence>
<name>A0A916WZY6_9MICO</name>
<reference evidence="1" key="1">
    <citation type="journal article" date="2014" name="Int. J. Syst. Evol. Microbiol.">
        <title>Complete genome sequence of Corynebacterium casei LMG S-19264T (=DSM 44701T), isolated from a smear-ripened cheese.</title>
        <authorList>
            <consortium name="US DOE Joint Genome Institute (JGI-PGF)"/>
            <person name="Walter F."/>
            <person name="Albersmeier A."/>
            <person name="Kalinowski J."/>
            <person name="Ruckert C."/>
        </authorList>
    </citation>
    <scope>NUCLEOTIDE SEQUENCE</scope>
    <source>
        <strain evidence="1">CGMCC 1.15085</strain>
    </source>
</reference>
<protein>
    <recommendedName>
        <fullName evidence="3">Methyltransferase domain-containing protein</fullName>
    </recommendedName>
</protein>
<reference evidence="1" key="2">
    <citation type="submission" date="2020-09" db="EMBL/GenBank/DDBJ databases">
        <authorList>
            <person name="Sun Q."/>
            <person name="Zhou Y."/>
        </authorList>
    </citation>
    <scope>NUCLEOTIDE SEQUENCE</scope>
    <source>
        <strain evidence="1">CGMCC 1.15085</strain>
    </source>
</reference>
<dbReference type="EMBL" id="BMHI01000006">
    <property type="protein sequence ID" value="GGB43005.1"/>
    <property type="molecule type" value="Genomic_DNA"/>
</dbReference>
<dbReference type="Gene3D" id="3.40.50.150">
    <property type="entry name" value="Vaccinia Virus protein VP39"/>
    <property type="match status" value="1"/>
</dbReference>
<accession>A0A916WZY6</accession>
<proteinExistence type="predicted"/>
<comment type="caution">
    <text evidence="1">The sequence shown here is derived from an EMBL/GenBank/DDBJ whole genome shotgun (WGS) entry which is preliminary data.</text>
</comment>
<evidence type="ECO:0000313" key="2">
    <source>
        <dbReference type="Proteomes" id="UP000636793"/>
    </source>
</evidence>
<keyword evidence="2" id="KW-1185">Reference proteome</keyword>
<dbReference type="SUPFAM" id="SSF53335">
    <property type="entry name" value="S-adenosyl-L-methionine-dependent methyltransferases"/>
    <property type="match status" value="1"/>
</dbReference>
<dbReference type="InterPro" id="IPR029063">
    <property type="entry name" value="SAM-dependent_MTases_sf"/>
</dbReference>
<dbReference type="Pfam" id="PF13489">
    <property type="entry name" value="Methyltransf_23"/>
    <property type="match status" value="1"/>
</dbReference>
<evidence type="ECO:0008006" key="3">
    <source>
        <dbReference type="Google" id="ProtNLM"/>
    </source>
</evidence>
<dbReference type="AlphaFoldDB" id="A0A916WZY6"/>